<keyword evidence="4" id="KW-1185">Reference proteome</keyword>
<protein>
    <submittedName>
        <fullName evidence="3">Trypsin-like serine protease</fullName>
        <ecNumber evidence="3">3.4.21.-</ecNumber>
    </submittedName>
</protein>
<evidence type="ECO:0000256" key="1">
    <source>
        <dbReference type="SAM" id="SignalP"/>
    </source>
</evidence>
<dbReference type="SMART" id="SM00020">
    <property type="entry name" value="Tryp_SPc"/>
    <property type="match status" value="1"/>
</dbReference>
<dbReference type="PANTHER" id="PTHR24260:SF136">
    <property type="entry name" value="GH08193P-RELATED"/>
    <property type="match status" value="1"/>
</dbReference>
<evidence type="ECO:0000313" key="4">
    <source>
        <dbReference type="Proteomes" id="UP001207654"/>
    </source>
</evidence>
<name>A0ABT4AKT9_9BACT</name>
<keyword evidence="3" id="KW-0378">Hydrolase</keyword>
<dbReference type="PROSITE" id="PS50240">
    <property type="entry name" value="TRYPSIN_DOM"/>
    <property type="match status" value="1"/>
</dbReference>
<comment type="caution">
    <text evidence="3">The sequence shown here is derived from an EMBL/GenBank/DDBJ whole genome shotgun (WGS) entry which is preliminary data.</text>
</comment>
<dbReference type="Gene3D" id="2.40.10.10">
    <property type="entry name" value="Trypsin-like serine proteases"/>
    <property type="match status" value="1"/>
</dbReference>
<dbReference type="SUPFAM" id="SSF50494">
    <property type="entry name" value="Trypsin-like serine proteases"/>
    <property type="match status" value="1"/>
</dbReference>
<dbReference type="InterPro" id="IPR009003">
    <property type="entry name" value="Peptidase_S1_PA"/>
</dbReference>
<gene>
    <name evidence="3" type="ORF">OV287_44175</name>
</gene>
<dbReference type="PANTHER" id="PTHR24260">
    <property type="match status" value="1"/>
</dbReference>
<dbReference type="GO" id="GO:0016787">
    <property type="term" value="F:hydrolase activity"/>
    <property type="evidence" value="ECO:0007669"/>
    <property type="project" value="UniProtKB-KW"/>
</dbReference>
<dbReference type="InterPro" id="IPR001254">
    <property type="entry name" value="Trypsin_dom"/>
</dbReference>
<dbReference type="InterPro" id="IPR051333">
    <property type="entry name" value="CLIP_Serine_Protease"/>
</dbReference>
<reference evidence="3 4" key="1">
    <citation type="submission" date="2022-11" db="EMBL/GenBank/DDBJ databases">
        <title>Minimal conservation of predation-associated metabolite biosynthetic gene clusters underscores biosynthetic potential of Myxococcota including descriptions for ten novel species: Archangium lansinium sp. nov., Myxococcus landrumus sp. nov., Nannocystis bai.</title>
        <authorList>
            <person name="Ahearne A."/>
            <person name="Stevens C."/>
            <person name="Phillips K."/>
        </authorList>
    </citation>
    <scope>NUCLEOTIDE SEQUENCE [LARGE SCALE GENOMIC DNA]</scope>
    <source>
        <strain evidence="3 4">MIWBW</strain>
    </source>
</reference>
<dbReference type="PROSITE" id="PS00134">
    <property type="entry name" value="TRYPSIN_HIS"/>
    <property type="match status" value="1"/>
</dbReference>
<dbReference type="InterPro" id="IPR018114">
    <property type="entry name" value="TRYPSIN_HIS"/>
</dbReference>
<dbReference type="Pfam" id="PF13365">
    <property type="entry name" value="Trypsin_2"/>
    <property type="match status" value="1"/>
</dbReference>
<dbReference type="Proteomes" id="UP001207654">
    <property type="component" value="Unassembled WGS sequence"/>
</dbReference>
<dbReference type="EC" id="3.4.21.-" evidence="3"/>
<feature type="chain" id="PRO_5045800109" evidence="1">
    <location>
        <begin position="26"/>
        <end position="333"/>
    </location>
</feature>
<dbReference type="EMBL" id="JAPNKA010000001">
    <property type="protein sequence ID" value="MCY1081474.1"/>
    <property type="molecule type" value="Genomic_DNA"/>
</dbReference>
<keyword evidence="1" id="KW-0732">Signal</keyword>
<feature type="domain" description="Peptidase S1" evidence="2">
    <location>
        <begin position="42"/>
        <end position="331"/>
    </location>
</feature>
<proteinExistence type="predicted"/>
<evidence type="ECO:0000259" key="2">
    <source>
        <dbReference type="PROSITE" id="PS50240"/>
    </source>
</evidence>
<accession>A0ABT4AKT9</accession>
<organism evidence="3 4">
    <name type="scientific">Archangium lansingense</name>
    <dbReference type="NCBI Taxonomy" id="2995310"/>
    <lineage>
        <taxon>Bacteria</taxon>
        <taxon>Pseudomonadati</taxon>
        <taxon>Myxococcota</taxon>
        <taxon>Myxococcia</taxon>
        <taxon>Myxococcales</taxon>
        <taxon>Cystobacterineae</taxon>
        <taxon>Archangiaceae</taxon>
        <taxon>Archangium</taxon>
    </lineage>
</organism>
<sequence>MMVGRCRTRLAVLSLSVTALGSGCAGEASSLERTLLRRTSLVRPGSSRDFENRYRSTLRLFVAEKAAQEQGSSGECSGVLIAPQVVLTAGHCVCIVRKLSVSEREALGKEAIARMERRGNVISRAESLRGQRIDAVMDSSRCASSAKVRTIIYEPPVPGEAESSRQKTYSGSVRPHPRLELLYDDEGSVVWSSADLAVIRLDMPVKDFPVVKRTTAEARVGEPIVMVGYGPGEPLGLAGERHSGENQVSWLRRLDSGSVELVVAQQRMPTGQVASHLDAGDSGGGCWRTGSDGNAVLIGIAGGNAKNGRGESLSVFTSLYSHEEWLSQQLAEP</sequence>
<dbReference type="InterPro" id="IPR043504">
    <property type="entry name" value="Peptidase_S1_PA_chymotrypsin"/>
</dbReference>
<evidence type="ECO:0000313" key="3">
    <source>
        <dbReference type="EMBL" id="MCY1081474.1"/>
    </source>
</evidence>
<dbReference type="RefSeq" id="WP_267540070.1">
    <property type="nucleotide sequence ID" value="NZ_JAPNKA010000001.1"/>
</dbReference>
<feature type="signal peptide" evidence="1">
    <location>
        <begin position="1"/>
        <end position="25"/>
    </location>
</feature>
<dbReference type="PROSITE" id="PS51257">
    <property type="entry name" value="PROKAR_LIPOPROTEIN"/>
    <property type="match status" value="1"/>
</dbReference>